<keyword evidence="1" id="KW-0812">Transmembrane</keyword>
<dbReference type="Proteomes" id="UP000075349">
    <property type="component" value="Unassembled WGS sequence"/>
</dbReference>
<dbReference type="EMBL" id="LOMK01000001">
    <property type="protein sequence ID" value="KYN24918.1"/>
    <property type="molecule type" value="Genomic_DNA"/>
</dbReference>
<evidence type="ECO:0000313" key="3">
    <source>
        <dbReference type="Proteomes" id="UP000075349"/>
    </source>
</evidence>
<feature type="transmembrane region" description="Helical" evidence="1">
    <location>
        <begin position="166"/>
        <end position="187"/>
    </location>
</feature>
<reference evidence="3" key="1">
    <citation type="submission" date="2015-12" db="EMBL/GenBank/DDBJ databases">
        <authorList>
            <person name="Tarr C.L."/>
            <person name="Gladney L.M."/>
        </authorList>
    </citation>
    <scope>NUCLEOTIDE SEQUENCE [LARGE SCALE GENOMIC DNA]</scope>
    <source>
        <strain evidence="3">2756-81</strain>
    </source>
</reference>
<keyword evidence="1" id="KW-1133">Transmembrane helix</keyword>
<accession>A0A151JGR8</accession>
<protein>
    <submittedName>
        <fullName evidence="2">Uncharacterized protein</fullName>
    </submittedName>
</protein>
<keyword evidence="1" id="KW-0472">Membrane</keyword>
<comment type="caution">
    <text evidence="2">The sequence shown here is derived from an EMBL/GenBank/DDBJ whole genome shotgun (WGS) entry which is preliminary data.</text>
</comment>
<dbReference type="AlphaFoldDB" id="A0A151JGR8"/>
<evidence type="ECO:0000256" key="1">
    <source>
        <dbReference type="SAM" id="Phobius"/>
    </source>
</evidence>
<sequence length="188" mass="22198">MSKIVDNELIKNKKELELKFNAMSYEAEKLIKQEEKLTHEDTLFLSEYFVLECKLIDMNDYINTLLKLEQKHKKENKIAKKVIEYNLALRKQTEKDKKQLEDYIEKHKDIYVEFLNSDENFNTFLIEFIRVDAANTYAAIVLDRVKSTTDAIFEQKNEIHKGKIKVIVGFIALIFVLKGSLMIYHSLI</sequence>
<organism evidence="2 3">
    <name type="scientific">Vibrio cidicii</name>
    <dbReference type="NCBI Taxonomy" id="1763883"/>
    <lineage>
        <taxon>Bacteria</taxon>
        <taxon>Pseudomonadati</taxon>
        <taxon>Pseudomonadota</taxon>
        <taxon>Gammaproteobacteria</taxon>
        <taxon>Vibrionales</taxon>
        <taxon>Vibrionaceae</taxon>
        <taxon>Vibrio</taxon>
    </lineage>
</organism>
<gene>
    <name evidence="2" type="ORF">AUQ44_03550</name>
</gene>
<evidence type="ECO:0000313" key="2">
    <source>
        <dbReference type="EMBL" id="KYN24918.1"/>
    </source>
</evidence>
<name>A0A151JGR8_9VIBR</name>
<proteinExistence type="predicted"/>